<protein>
    <submittedName>
        <fullName evidence="3">7406_t:CDS:1</fullName>
    </submittedName>
</protein>
<dbReference type="InterPro" id="IPR021150">
    <property type="entry name" value="Ubiq_cyt_c_chap"/>
</dbReference>
<dbReference type="GO" id="GO:0034551">
    <property type="term" value="P:mitochondrial respiratory chain complex III assembly"/>
    <property type="evidence" value="ECO:0007669"/>
    <property type="project" value="TreeGrafter"/>
</dbReference>
<reference evidence="3" key="1">
    <citation type="submission" date="2021-06" db="EMBL/GenBank/DDBJ databases">
        <authorList>
            <person name="Kallberg Y."/>
            <person name="Tangrot J."/>
            <person name="Rosling A."/>
        </authorList>
    </citation>
    <scope>NUCLEOTIDE SEQUENCE</scope>
    <source>
        <strain evidence="3">IA702</strain>
    </source>
</reference>
<dbReference type="Pfam" id="PF03981">
    <property type="entry name" value="Ubiq_cyt_C_chap"/>
    <property type="match status" value="1"/>
</dbReference>
<dbReference type="PANTHER" id="PTHR12184:SF1">
    <property type="entry name" value="UBIQUINOL-CYTOCHROME-C REDUCTASE COMPLEX ASSEMBLY FACTOR 1"/>
    <property type="match status" value="1"/>
</dbReference>
<name>A0A9N9A678_9GLOM</name>
<feature type="domain" description="Ubiquinol-cytochrome c chaperone" evidence="2">
    <location>
        <begin position="144"/>
        <end position="282"/>
    </location>
</feature>
<comment type="similarity">
    <text evidence="1">Belongs to the CBP3 family.</text>
</comment>
<evidence type="ECO:0000313" key="3">
    <source>
        <dbReference type="EMBL" id="CAG8521183.1"/>
    </source>
</evidence>
<gene>
    <name evidence="3" type="ORF">POCULU_LOCUS3579</name>
</gene>
<evidence type="ECO:0000256" key="1">
    <source>
        <dbReference type="ARBA" id="ARBA00006407"/>
    </source>
</evidence>
<dbReference type="EMBL" id="CAJVPJ010000404">
    <property type="protein sequence ID" value="CAG8521183.1"/>
    <property type="molecule type" value="Genomic_DNA"/>
</dbReference>
<dbReference type="PANTHER" id="PTHR12184">
    <property type="entry name" value="UBIQUINOL-CYTOCHROME C REDUCTASE COMPLEX ASSEMBLY FACTOR 1 FAMILY MEMBER"/>
    <property type="match status" value="1"/>
</dbReference>
<dbReference type="Proteomes" id="UP000789572">
    <property type="component" value="Unassembled WGS sequence"/>
</dbReference>
<dbReference type="InterPro" id="IPR007129">
    <property type="entry name" value="Ubiqinol_cyt_c_chaperone_CPB3"/>
</dbReference>
<evidence type="ECO:0000313" key="4">
    <source>
        <dbReference type="Proteomes" id="UP000789572"/>
    </source>
</evidence>
<keyword evidence="4" id="KW-1185">Reference proteome</keyword>
<organism evidence="3 4">
    <name type="scientific">Paraglomus occultum</name>
    <dbReference type="NCBI Taxonomy" id="144539"/>
    <lineage>
        <taxon>Eukaryota</taxon>
        <taxon>Fungi</taxon>
        <taxon>Fungi incertae sedis</taxon>
        <taxon>Mucoromycota</taxon>
        <taxon>Glomeromycotina</taxon>
        <taxon>Glomeromycetes</taxon>
        <taxon>Paraglomerales</taxon>
        <taxon>Paraglomeraceae</taxon>
        <taxon>Paraglomus</taxon>
    </lineage>
</organism>
<comment type="caution">
    <text evidence="3">The sequence shown here is derived from an EMBL/GenBank/DDBJ whole genome shotgun (WGS) entry which is preliminary data.</text>
</comment>
<dbReference type="AlphaFoldDB" id="A0A9N9A678"/>
<sequence length="289" mass="33612">MGFGKGEQMDNHFVSTWFVRGIRSIKLFLFSPINSKPYSLAWVNAMKFERINPMIRTRLLSSNTTQAVEEDLRVGNAKERVLERYKQIGAKSGRQYPEFIKRIAPPLSKLLGITVRAEGISTIQKVYPVCALQTEYHRDYYIDACRLPDNYQTWFSVTALHLWMVIVRFRPEIHGETYNEILVNTFFEDVEWRMCNLHGVKRGSIATRYIKDFLSQFRGAVMAYDEGLCKNDAVLAAALWRNVFSTFTSVHIMASLVKYTRQELQRLDSLSWEEIRQGKVQFSNPTLEL</sequence>
<proteinExistence type="inferred from homology"/>
<dbReference type="OrthoDB" id="10253878at2759"/>
<accession>A0A9N9A678</accession>
<dbReference type="GO" id="GO:0005739">
    <property type="term" value="C:mitochondrion"/>
    <property type="evidence" value="ECO:0007669"/>
    <property type="project" value="TreeGrafter"/>
</dbReference>
<evidence type="ECO:0000259" key="2">
    <source>
        <dbReference type="Pfam" id="PF03981"/>
    </source>
</evidence>